<keyword evidence="9 11" id="KW-0472">Membrane</keyword>
<evidence type="ECO:0000256" key="11">
    <source>
        <dbReference type="HAMAP-Rule" id="MF_01393"/>
    </source>
</evidence>
<evidence type="ECO:0000256" key="10">
    <source>
        <dbReference type="ARBA" id="ARBA00023310"/>
    </source>
</evidence>
<dbReference type="CDD" id="cd00310">
    <property type="entry name" value="ATP-synt_Fo_a_6"/>
    <property type="match status" value="1"/>
</dbReference>
<evidence type="ECO:0000256" key="12">
    <source>
        <dbReference type="RuleBase" id="RU000483"/>
    </source>
</evidence>
<comment type="subcellular location">
    <subcellularLocation>
        <location evidence="11 12">Cell membrane</location>
        <topology evidence="11 12">Multi-pass membrane protein</topology>
    </subcellularLocation>
    <subcellularLocation>
        <location evidence="1">Membrane</location>
        <topology evidence="1">Multi-pass membrane protein</topology>
    </subcellularLocation>
</comment>
<protein>
    <recommendedName>
        <fullName evidence="11 12">ATP synthase subunit a</fullName>
    </recommendedName>
    <alternativeName>
        <fullName evidence="11">ATP synthase F0 sector subunit a</fullName>
    </alternativeName>
    <alternativeName>
        <fullName evidence="11">F-ATPase subunit 6</fullName>
    </alternativeName>
</protein>
<comment type="caution">
    <text evidence="13">The sequence shown here is derived from an EMBL/GenBank/DDBJ whole genome shotgun (WGS) entry which is preliminary data.</text>
</comment>
<keyword evidence="6 11" id="KW-0375">Hydrogen ion transport</keyword>
<feature type="transmembrane region" description="Helical" evidence="11">
    <location>
        <begin position="191"/>
        <end position="213"/>
    </location>
</feature>
<evidence type="ECO:0000256" key="9">
    <source>
        <dbReference type="ARBA" id="ARBA00023136"/>
    </source>
</evidence>
<evidence type="ECO:0000256" key="7">
    <source>
        <dbReference type="ARBA" id="ARBA00022989"/>
    </source>
</evidence>
<dbReference type="GO" id="GO:0005886">
    <property type="term" value="C:plasma membrane"/>
    <property type="evidence" value="ECO:0007669"/>
    <property type="project" value="UniProtKB-SubCell"/>
</dbReference>
<keyword evidence="10 11" id="KW-0066">ATP synthesis</keyword>
<keyword evidence="3 11" id="KW-0813">Transport</keyword>
<keyword evidence="4 11" id="KW-0138">CF(0)</keyword>
<organism evidence="13 14">
    <name type="scientific">Candidatus Kaiserbacteria bacterium RIFCSPHIGHO2_02_FULL_55_25</name>
    <dbReference type="NCBI Taxonomy" id="1798498"/>
    <lineage>
        <taxon>Bacteria</taxon>
        <taxon>Candidatus Kaiseribacteriota</taxon>
    </lineage>
</organism>
<dbReference type="InterPro" id="IPR000568">
    <property type="entry name" value="ATP_synth_F0_asu"/>
</dbReference>
<evidence type="ECO:0000256" key="8">
    <source>
        <dbReference type="ARBA" id="ARBA00023065"/>
    </source>
</evidence>
<keyword evidence="7 11" id="KW-1133">Transmembrane helix</keyword>
<comment type="similarity">
    <text evidence="2 11 12">Belongs to the ATPase A chain family.</text>
</comment>
<evidence type="ECO:0000256" key="4">
    <source>
        <dbReference type="ARBA" id="ARBA00022547"/>
    </source>
</evidence>
<name>A0A1F6EAP4_9BACT</name>
<dbReference type="Proteomes" id="UP000176914">
    <property type="component" value="Unassembled WGS sequence"/>
</dbReference>
<dbReference type="GO" id="GO:0042777">
    <property type="term" value="P:proton motive force-driven plasma membrane ATP synthesis"/>
    <property type="evidence" value="ECO:0007669"/>
    <property type="project" value="TreeGrafter"/>
</dbReference>
<reference evidence="13 14" key="1">
    <citation type="journal article" date="2016" name="Nat. Commun.">
        <title>Thousands of microbial genomes shed light on interconnected biogeochemical processes in an aquifer system.</title>
        <authorList>
            <person name="Anantharaman K."/>
            <person name="Brown C.T."/>
            <person name="Hug L.A."/>
            <person name="Sharon I."/>
            <person name="Castelle C.J."/>
            <person name="Probst A.J."/>
            <person name="Thomas B.C."/>
            <person name="Singh A."/>
            <person name="Wilkins M.J."/>
            <person name="Karaoz U."/>
            <person name="Brodie E.L."/>
            <person name="Williams K.H."/>
            <person name="Hubbard S.S."/>
            <person name="Banfield J.F."/>
        </authorList>
    </citation>
    <scope>NUCLEOTIDE SEQUENCE [LARGE SCALE GENOMIC DNA]</scope>
</reference>
<dbReference type="Pfam" id="PF00119">
    <property type="entry name" value="ATP-synt_A"/>
    <property type="match status" value="1"/>
</dbReference>
<dbReference type="EMBL" id="MFLL01000001">
    <property type="protein sequence ID" value="OGG70687.1"/>
    <property type="molecule type" value="Genomic_DNA"/>
</dbReference>
<keyword evidence="5 11" id="KW-0812">Transmembrane</keyword>
<dbReference type="AlphaFoldDB" id="A0A1F6EAP4"/>
<evidence type="ECO:0000256" key="3">
    <source>
        <dbReference type="ARBA" id="ARBA00022448"/>
    </source>
</evidence>
<proteinExistence type="inferred from homology"/>
<feature type="transmembrane region" description="Helical" evidence="11">
    <location>
        <begin position="82"/>
        <end position="111"/>
    </location>
</feature>
<dbReference type="PRINTS" id="PR00123">
    <property type="entry name" value="ATPASEA"/>
</dbReference>
<gene>
    <name evidence="11" type="primary">atpB</name>
    <name evidence="13" type="ORF">A3C20_04155</name>
</gene>
<evidence type="ECO:0000256" key="6">
    <source>
        <dbReference type="ARBA" id="ARBA00022781"/>
    </source>
</evidence>
<dbReference type="SUPFAM" id="SSF81336">
    <property type="entry name" value="F1F0 ATP synthase subunit A"/>
    <property type="match status" value="1"/>
</dbReference>
<dbReference type="HAMAP" id="MF_01393">
    <property type="entry name" value="ATP_synth_a_bact"/>
    <property type="match status" value="1"/>
</dbReference>
<evidence type="ECO:0000256" key="1">
    <source>
        <dbReference type="ARBA" id="ARBA00004141"/>
    </source>
</evidence>
<feature type="transmembrane region" description="Helical" evidence="11">
    <location>
        <begin position="27"/>
        <end position="47"/>
    </location>
</feature>
<dbReference type="GO" id="GO:0046933">
    <property type="term" value="F:proton-transporting ATP synthase activity, rotational mechanism"/>
    <property type="evidence" value="ECO:0007669"/>
    <property type="project" value="UniProtKB-UniRule"/>
</dbReference>
<feature type="transmembrane region" description="Helical" evidence="11">
    <location>
        <begin position="166"/>
        <end position="185"/>
    </location>
</feature>
<dbReference type="InterPro" id="IPR023011">
    <property type="entry name" value="ATP_synth_F0_asu_AS"/>
</dbReference>
<dbReference type="GO" id="GO:0045259">
    <property type="term" value="C:proton-transporting ATP synthase complex"/>
    <property type="evidence" value="ECO:0007669"/>
    <property type="project" value="UniProtKB-KW"/>
</dbReference>
<keyword evidence="8 11" id="KW-0406">Ion transport</keyword>
<accession>A0A1F6EAP4</accession>
<evidence type="ECO:0000256" key="5">
    <source>
        <dbReference type="ARBA" id="ARBA00022692"/>
    </source>
</evidence>
<comment type="function">
    <text evidence="11 12">Key component of the proton channel; it plays a direct role in the translocation of protons across the membrane.</text>
</comment>
<dbReference type="Gene3D" id="1.20.120.220">
    <property type="entry name" value="ATP synthase, F0 complex, subunit A"/>
    <property type="match status" value="1"/>
</dbReference>
<feature type="transmembrane region" description="Helical" evidence="11">
    <location>
        <begin position="131"/>
        <end position="154"/>
    </location>
</feature>
<dbReference type="InterPro" id="IPR035908">
    <property type="entry name" value="F0_ATP_A_sf"/>
</dbReference>
<evidence type="ECO:0000313" key="14">
    <source>
        <dbReference type="Proteomes" id="UP000176914"/>
    </source>
</evidence>
<dbReference type="InterPro" id="IPR045082">
    <property type="entry name" value="ATP_syn_F0_a_bact/chloroplast"/>
</dbReference>
<feature type="transmembrane region" description="Helical" evidence="11">
    <location>
        <begin position="220"/>
        <end position="244"/>
    </location>
</feature>
<keyword evidence="11" id="KW-1003">Cell membrane</keyword>
<dbReference type="NCBIfam" id="TIGR01131">
    <property type="entry name" value="ATP_synt_6_or_A"/>
    <property type="match status" value="1"/>
</dbReference>
<sequence>MEGGIHVALAPEVIGTVFGIPITNTLITSWAVIVILLVVGILVGRGVKLIPSRFQLLLETLFSFVYDYIAETLESRKLARRFFPLLTTIFLFIFTSNLLEFTPGIGSFGIYHSWGGEFIPLFRSVNTDLNVTLMLAILSFLVIEVSGIVAIGAWRYGGKFLNFRHGFIGFFVGIIEFFSELARIVSFSFRLFGNVFAGEVLILVVTFFLPFIAPVPVMMFEIFVGFVQAAIFALLTLFFIKLAIAEPH</sequence>
<evidence type="ECO:0000256" key="2">
    <source>
        <dbReference type="ARBA" id="ARBA00006810"/>
    </source>
</evidence>
<dbReference type="PANTHER" id="PTHR42823:SF3">
    <property type="entry name" value="ATP SYNTHASE SUBUNIT A, CHLOROPLASTIC"/>
    <property type="match status" value="1"/>
</dbReference>
<dbReference type="PANTHER" id="PTHR42823">
    <property type="entry name" value="ATP SYNTHASE SUBUNIT A, CHLOROPLASTIC"/>
    <property type="match status" value="1"/>
</dbReference>
<dbReference type="PROSITE" id="PS00449">
    <property type="entry name" value="ATPASE_A"/>
    <property type="match status" value="1"/>
</dbReference>
<evidence type="ECO:0000313" key="13">
    <source>
        <dbReference type="EMBL" id="OGG70687.1"/>
    </source>
</evidence>